<accession>A0A7S9D3K2</accession>
<feature type="domain" description="Lon N-terminal" evidence="3">
    <location>
        <begin position="72"/>
        <end position="263"/>
    </location>
</feature>
<evidence type="ECO:0000313" key="6">
    <source>
        <dbReference type="Proteomes" id="UP000594621"/>
    </source>
</evidence>
<dbReference type="Pfam" id="PF20066">
    <property type="entry name" value="Glyoxalase_8"/>
    <property type="match status" value="1"/>
</dbReference>
<reference evidence="5 6" key="1">
    <citation type="submission" date="2020-09" db="EMBL/GenBank/DDBJ databases">
        <title>Complete genomes of bradyrhizobia occurring on native shrubby legumes in Australia.</title>
        <authorList>
            <person name="Lafay B."/>
        </authorList>
    </citation>
    <scope>NUCLEOTIDE SEQUENCE [LARGE SCALE GENOMIC DNA]</scope>
    <source>
        <strain evidence="5 6">BDV5040</strain>
    </source>
</reference>
<dbReference type="InterPro" id="IPR045517">
    <property type="entry name" value="Glyoxalase_8"/>
</dbReference>
<dbReference type="KEGG" id="bcou:IC761_29245"/>
<keyword evidence="2" id="KW-0677">Repeat</keyword>
<keyword evidence="6" id="KW-1185">Reference proteome</keyword>
<evidence type="ECO:0000259" key="4">
    <source>
        <dbReference type="PROSITE" id="PS51903"/>
    </source>
</evidence>
<dbReference type="InterPro" id="IPR015947">
    <property type="entry name" value="PUA-like_sf"/>
</dbReference>
<dbReference type="SMART" id="SM00464">
    <property type="entry name" value="LON"/>
    <property type="match status" value="1"/>
</dbReference>
<dbReference type="Pfam" id="PF02861">
    <property type="entry name" value="Clp_N"/>
    <property type="match status" value="1"/>
</dbReference>
<evidence type="ECO:0000256" key="2">
    <source>
        <dbReference type="PROSITE-ProRule" id="PRU01251"/>
    </source>
</evidence>
<dbReference type="SUPFAM" id="SSF88697">
    <property type="entry name" value="PUA domain-like"/>
    <property type="match status" value="1"/>
</dbReference>
<dbReference type="PROSITE" id="PS51903">
    <property type="entry name" value="CLP_R"/>
    <property type="match status" value="1"/>
</dbReference>
<name>A0A7S9D3K2_9BRAD</name>
<evidence type="ECO:0000256" key="1">
    <source>
        <dbReference type="ARBA" id="ARBA00008675"/>
    </source>
</evidence>
<comment type="similarity">
    <text evidence="1">Belongs to the ClpA/ClpB family.</text>
</comment>
<dbReference type="InterPro" id="IPR036628">
    <property type="entry name" value="Clp_N_dom_sf"/>
</dbReference>
<dbReference type="Gene3D" id="1.10.1780.10">
    <property type="entry name" value="Clp, N-terminal domain"/>
    <property type="match status" value="1"/>
</dbReference>
<evidence type="ECO:0000313" key="5">
    <source>
        <dbReference type="EMBL" id="QPF90548.1"/>
    </source>
</evidence>
<dbReference type="InterPro" id="IPR003111">
    <property type="entry name" value="Lon_prtase_N"/>
</dbReference>
<dbReference type="InterPro" id="IPR046336">
    <property type="entry name" value="Lon_prtase_N_sf"/>
</dbReference>
<sequence>MRDFRDAKAMAQTLRESLTTKAVTISHSESLELVSRMLGVADWNTLSALLHAERRDAIVPAALLKTTTTAVYPAIPLRDLVPFPNATYPLFVGRERTVRALNQAFEGGREIVVAIQRESAVDDPRFSDVYEIGILAQLLELDPLADGTFRVLTRGLRRVALRSFDAETVAYRAEVADVSEGASRDARDLIRRIYQRFQDYTAAHGILVPDIWLFFDQTRDPGQIADTVAARMKLSVRDKYELLATLDPMTRLERIEALLNASQRPVSANYAATKRQALDHADRRRHQYATLEHLLLALIDDAEASAVMRACDADLGRLSQGLVQYLDNELKHTVIETGSAEPTAAFKRVDQSAAFLAQEVGFAAVTGANALVAIFAETRSPAARLLEDHGISRGRSDRAIARGVGKGEQ</sequence>
<evidence type="ECO:0000259" key="3">
    <source>
        <dbReference type="PROSITE" id="PS51787"/>
    </source>
</evidence>
<dbReference type="SUPFAM" id="SSF81923">
    <property type="entry name" value="Double Clp-N motif"/>
    <property type="match status" value="1"/>
</dbReference>
<dbReference type="Pfam" id="PF02190">
    <property type="entry name" value="LON_substr_bdg"/>
    <property type="match status" value="1"/>
</dbReference>
<dbReference type="Proteomes" id="UP000594621">
    <property type="component" value="Chromosome"/>
</dbReference>
<protein>
    <submittedName>
        <fullName evidence="5">LON peptidase substrate-binding domain-containing protein</fullName>
    </submittedName>
</protein>
<dbReference type="AlphaFoldDB" id="A0A7S9D3K2"/>
<feature type="domain" description="Clp R" evidence="4">
    <location>
        <begin position="262"/>
        <end position="407"/>
    </location>
</feature>
<dbReference type="Gene3D" id="1.20.58.1480">
    <property type="match status" value="1"/>
</dbReference>
<dbReference type="EMBL" id="CP061379">
    <property type="protein sequence ID" value="QPF90548.1"/>
    <property type="molecule type" value="Genomic_DNA"/>
</dbReference>
<dbReference type="PROSITE" id="PS51787">
    <property type="entry name" value="LON_N"/>
    <property type="match status" value="1"/>
</dbReference>
<organism evidence="5 6">
    <name type="scientific">Bradyrhizobium commune</name>
    <dbReference type="NCBI Taxonomy" id="83627"/>
    <lineage>
        <taxon>Bacteria</taxon>
        <taxon>Pseudomonadati</taxon>
        <taxon>Pseudomonadota</taxon>
        <taxon>Alphaproteobacteria</taxon>
        <taxon>Hyphomicrobiales</taxon>
        <taxon>Nitrobacteraceae</taxon>
        <taxon>Bradyrhizobium</taxon>
    </lineage>
</organism>
<dbReference type="Gene3D" id="2.30.130.40">
    <property type="entry name" value="LON domain-like"/>
    <property type="match status" value="1"/>
</dbReference>
<dbReference type="RefSeq" id="WP_195800133.1">
    <property type="nucleotide sequence ID" value="NZ_CP061379.1"/>
</dbReference>
<dbReference type="InterPro" id="IPR004176">
    <property type="entry name" value="Clp_R_N"/>
</dbReference>
<gene>
    <name evidence="5" type="ORF">IC761_29245</name>
</gene>
<proteinExistence type="inferred from homology"/>